<dbReference type="InterPro" id="IPR006076">
    <property type="entry name" value="FAD-dep_OxRdtase"/>
</dbReference>
<evidence type="ECO:0000256" key="5">
    <source>
        <dbReference type="ARBA" id="ARBA00023002"/>
    </source>
</evidence>
<reference evidence="8 9" key="1">
    <citation type="submission" date="2019-03" db="EMBL/GenBank/DDBJ databases">
        <title>Genomics of glacier-inhabiting Cryobacterium strains.</title>
        <authorList>
            <person name="Liu Q."/>
            <person name="Xin Y.-H."/>
        </authorList>
    </citation>
    <scope>NUCLEOTIDE SEQUENCE [LARGE SCALE GENOMIC DNA]</scope>
    <source>
        <strain evidence="8 9">Hh34</strain>
    </source>
</reference>
<dbReference type="InterPro" id="IPR038299">
    <property type="entry name" value="DAO_C_sf"/>
</dbReference>
<dbReference type="NCBIfam" id="NF008899">
    <property type="entry name" value="PRK12266.1"/>
    <property type="match status" value="1"/>
</dbReference>
<dbReference type="Gene3D" id="3.30.9.10">
    <property type="entry name" value="D-Amino Acid Oxidase, subunit A, domain 2"/>
    <property type="match status" value="1"/>
</dbReference>
<dbReference type="InterPro" id="IPR000447">
    <property type="entry name" value="G3P_DH_FAD-dep"/>
</dbReference>
<dbReference type="PANTHER" id="PTHR11985">
    <property type="entry name" value="GLYCEROL-3-PHOSPHATE DEHYDROGENASE"/>
    <property type="match status" value="1"/>
</dbReference>
<evidence type="ECO:0000256" key="2">
    <source>
        <dbReference type="ARBA" id="ARBA00007330"/>
    </source>
</evidence>
<evidence type="ECO:0000259" key="7">
    <source>
        <dbReference type="Pfam" id="PF16901"/>
    </source>
</evidence>
<dbReference type="RefSeq" id="WP_092448153.1">
    <property type="nucleotide sequence ID" value="NZ_BKAC01000010.1"/>
</dbReference>
<evidence type="ECO:0000313" key="8">
    <source>
        <dbReference type="EMBL" id="TFB85165.1"/>
    </source>
</evidence>
<protein>
    <submittedName>
        <fullName evidence="8">Glycerol-3-phosphate dehydrogenase</fullName>
        <ecNumber evidence="8">1.1.5.3</ecNumber>
    </submittedName>
</protein>
<proteinExistence type="inferred from homology"/>
<dbReference type="PANTHER" id="PTHR11985:SF15">
    <property type="entry name" value="GLYCEROL-3-PHOSPHATE DEHYDROGENASE, MITOCHONDRIAL"/>
    <property type="match status" value="1"/>
</dbReference>
<dbReference type="AlphaFoldDB" id="A0A4R8VP64"/>
<dbReference type="GO" id="GO:0004368">
    <property type="term" value="F:glycerol-3-phosphate dehydrogenase (quinone) activity"/>
    <property type="evidence" value="ECO:0007669"/>
    <property type="project" value="UniProtKB-EC"/>
</dbReference>
<keyword evidence="5 8" id="KW-0560">Oxidoreductase</keyword>
<dbReference type="EMBL" id="SOFE01000014">
    <property type="protein sequence ID" value="TFB85165.1"/>
    <property type="molecule type" value="Genomic_DNA"/>
</dbReference>
<dbReference type="EC" id="1.1.5.3" evidence="8"/>
<evidence type="ECO:0000256" key="3">
    <source>
        <dbReference type="ARBA" id="ARBA00022630"/>
    </source>
</evidence>
<dbReference type="GO" id="GO:0046168">
    <property type="term" value="P:glycerol-3-phosphate catabolic process"/>
    <property type="evidence" value="ECO:0007669"/>
    <property type="project" value="TreeGrafter"/>
</dbReference>
<dbReference type="Pfam" id="PF01266">
    <property type="entry name" value="DAO"/>
    <property type="match status" value="1"/>
</dbReference>
<organism evidence="8 9">
    <name type="scientific">Cryobacterium levicorallinum</name>
    <dbReference type="NCBI Taxonomy" id="995038"/>
    <lineage>
        <taxon>Bacteria</taxon>
        <taxon>Bacillati</taxon>
        <taxon>Actinomycetota</taxon>
        <taxon>Actinomycetes</taxon>
        <taxon>Micrococcales</taxon>
        <taxon>Microbacteriaceae</taxon>
        <taxon>Cryobacterium</taxon>
    </lineage>
</organism>
<evidence type="ECO:0000256" key="4">
    <source>
        <dbReference type="ARBA" id="ARBA00022827"/>
    </source>
</evidence>
<dbReference type="InterPro" id="IPR036188">
    <property type="entry name" value="FAD/NAD-bd_sf"/>
</dbReference>
<evidence type="ECO:0000256" key="1">
    <source>
        <dbReference type="ARBA" id="ARBA00001974"/>
    </source>
</evidence>
<gene>
    <name evidence="8" type="ORF">E3O11_09030</name>
</gene>
<keyword evidence="3" id="KW-0285">Flavoprotein</keyword>
<keyword evidence="4" id="KW-0274">FAD</keyword>
<dbReference type="InterPro" id="IPR031656">
    <property type="entry name" value="DAO_C"/>
</dbReference>
<dbReference type="Gene3D" id="3.50.50.60">
    <property type="entry name" value="FAD/NAD(P)-binding domain"/>
    <property type="match status" value="1"/>
</dbReference>
<evidence type="ECO:0000259" key="6">
    <source>
        <dbReference type="Pfam" id="PF01266"/>
    </source>
</evidence>
<comment type="similarity">
    <text evidence="2">Belongs to the FAD-dependent glycerol-3-phosphate dehydrogenase family.</text>
</comment>
<feature type="domain" description="Alpha-glycerophosphate oxidase C-terminal" evidence="7">
    <location>
        <begin position="407"/>
        <end position="529"/>
    </location>
</feature>
<name>A0A4R8VP64_9MICO</name>
<dbReference type="PRINTS" id="PR01001">
    <property type="entry name" value="FADG3PDH"/>
</dbReference>
<comment type="caution">
    <text evidence="8">The sequence shown here is derived from an EMBL/GenBank/DDBJ whole genome shotgun (WGS) entry which is preliminary data.</text>
</comment>
<dbReference type="Proteomes" id="UP000297963">
    <property type="component" value="Unassembled WGS sequence"/>
</dbReference>
<feature type="domain" description="FAD dependent oxidoreductase" evidence="6">
    <location>
        <begin position="17"/>
        <end position="383"/>
    </location>
</feature>
<evidence type="ECO:0000313" key="9">
    <source>
        <dbReference type="Proteomes" id="UP000297963"/>
    </source>
</evidence>
<dbReference type="SUPFAM" id="SSF51905">
    <property type="entry name" value="FAD/NAD(P)-binding domain"/>
    <property type="match status" value="1"/>
</dbReference>
<dbReference type="Gene3D" id="1.10.8.870">
    <property type="entry name" value="Alpha-glycerophosphate oxidase, cap domain"/>
    <property type="match status" value="1"/>
</dbReference>
<accession>A0A4R8VP64</accession>
<comment type="cofactor">
    <cofactor evidence="1">
        <name>FAD</name>
        <dbReference type="ChEBI" id="CHEBI:57692"/>
    </cofactor>
</comment>
<sequence length="568" mass="61793">MSNEEVQASPLPVVPFDLIVIGAGINGLGIARDAASRGLRVAVVEQDDLCSGVSAWSGRLIHGGLRYLEHKDFALVRESLKERERLFKLAPHLVRPVPLLMPFYAKNKRPAWLIRLGMIAYDVLSFDKTPPNHRILSREKVLARFGGMEKKGLGGAALFIDGQVEYAERLCVELAIAAQADGAVILTHSRVDSLLSRGTTVTGVRYSDAATGESREIYGSVVMNAAGPWLDWVLNATPKSNLAQTEKQLIGGSKGSHIIVDAFEGAPTDVVYYESQSDGRLVLVIPWMGRFLIGCTDALYEDEPGTARAESNEVEYLLAEVNALIPQAKLTVDDILFTYSGVRPLPYAPGVPEWKIPRSHVIHDHAGTGRKGLFSVVGGKLTTFRQLAEDAVDITYRSLGRPRTKTSTRDMPLPGARVANWPEFQKAFIAAPGLDRETKKRLLKIYGVRADSVLDLVRADASLGEKFDPLSNAIAAELVFAVKYEMAKSLTDVYARRTLIAFEPDHGLASVSRAADILGETLGWDAQRRAVEIAGYEKWLEHLAVPGRALKSQSNGIAAAGTGSGETT</sequence>
<dbReference type="Pfam" id="PF16901">
    <property type="entry name" value="DAO_C"/>
    <property type="match status" value="1"/>
</dbReference>